<comment type="subcellular location">
    <subcellularLocation>
        <location evidence="1">Nucleus</location>
    </subcellularLocation>
</comment>
<sequence length="588" mass="62227">MYPPTLVTSSNNSSSSVVDDPPSPPPNDADSNSPSSQTASSPKQESPTGPKQDGIPPQPTKPQATFLTKLYALLERPENHHMIRWDPAGEHIIVERPEQLALHVLPSVYRQSRFASFSRQLNIYGFMRKVNLRNVDPAIDDPDASTWSHPTLNRHSNAEVVANFKRRVPPRLPKPRKRDANVDVPPIPPPRSAVGMNPHSLGVPSGPGSPGRRARGFSAPGSFTPLTQSTAAGWGTSYPRAALPPLTVPSDPHPSSMSAHSHGGMYPHHYPLTPADDPPPSSTFTPLSSYPSGNSASSGREMLLPSPNSAYSHSEQSSWAFSNGSSAAHSSGSLSSLLNPNTSGGGYGSRPPTSINTYPSSYGGLSRPGHHGGASPDSRPATGYSVSSISSISTPYDEAGSHPFHDYSRPGSSHRPLTPASSRPPSSKAAAYNPNSLSVRRDRRHSHAMSPYPSPYTEHPPQSAHSDRPSTSPHPGDDHGGASAMPRVRSMMGMSSVGDGYGFNPAQADFAYGAVDDHHGGAHGMYGRSVRPSTSASSLSGSSSAANTPGADGYGQAGESADINRFSPDFGFVQMNEHIPHYSKHGDL</sequence>
<dbReference type="Pfam" id="PF00447">
    <property type="entry name" value="HSF_DNA-bind"/>
    <property type="match status" value="1"/>
</dbReference>
<comment type="similarity">
    <text evidence="2 5">Belongs to the HSF family.</text>
</comment>
<dbReference type="GO" id="GO:0043565">
    <property type="term" value="F:sequence-specific DNA binding"/>
    <property type="evidence" value="ECO:0007669"/>
    <property type="project" value="InterPro"/>
</dbReference>
<evidence type="ECO:0000256" key="6">
    <source>
        <dbReference type="SAM" id="MobiDB-lite"/>
    </source>
</evidence>
<keyword evidence="9" id="KW-1185">Reference proteome</keyword>
<accession>A0A0C3SFW9</accession>
<dbReference type="STRING" id="745531.A0A0C3SFW9"/>
<evidence type="ECO:0000313" key="9">
    <source>
        <dbReference type="Proteomes" id="UP000053257"/>
    </source>
</evidence>
<feature type="compositionally biased region" description="Low complexity" evidence="6">
    <location>
        <begin position="419"/>
        <end position="431"/>
    </location>
</feature>
<feature type="region of interest" description="Disordered" evidence="6">
    <location>
        <begin position="523"/>
        <end position="561"/>
    </location>
</feature>
<evidence type="ECO:0000256" key="1">
    <source>
        <dbReference type="ARBA" id="ARBA00004123"/>
    </source>
</evidence>
<feature type="compositionally biased region" description="Basic residues" evidence="6">
    <location>
        <begin position="166"/>
        <end position="177"/>
    </location>
</feature>
<proteinExistence type="inferred from homology"/>
<feature type="compositionally biased region" description="Low complexity" evidence="6">
    <location>
        <begin position="282"/>
        <end position="298"/>
    </location>
</feature>
<dbReference type="InterPro" id="IPR036390">
    <property type="entry name" value="WH_DNA-bd_sf"/>
</dbReference>
<keyword evidence="4" id="KW-0539">Nucleus</keyword>
<evidence type="ECO:0000256" key="3">
    <source>
        <dbReference type="ARBA" id="ARBA00023125"/>
    </source>
</evidence>
<evidence type="ECO:0000259" key="7">
    <source>
        <dbReference type="SMART" id="SM00415"/>
    </source>
</evidence>
<dbReference type="EMBL" id="KN840438">
    <property type="protein sequence ID" value="KIP12815.1"/>
    <property type="molecule type" value="Genomic_DNA"/>
</dbReference>
<feature type="compositionally biased region" description="Polar residues" evidence="6">
    <location>
        <begin position="306"/>
        <end position="319"/>
    </location>
</feature>
<feature type="region of interest" description="Disordered" evidence="6">
    <location>
        <begin position="1"/>
        <end position="62"/>
    </location>
</feature>
<feature type="compositionally biased region" description="Polar residues" evidence="6">
    <location>
        <begin position="351"/>
        <end position="360"/>
    </location>
</feature>
<feature type="domain" description="HSF-type DNA-binding" evidence="7">
    <location>
        <begin position="62"/>
        <end position="585"/>
    </location>
</feature>
<feature type="compositionally biased region" description="Basic and acidic residues" evidence="6">
    <location>
        <begin position="399"/>
        <end position="408"/>
    </location>
</feature>
<feature type="compositionally biased region" description="Low complexity" evidence="6">
    <location>
        <begin position="28"/>
        <end position="41"/>
    </location>
</feature>
<feature type="region of interest" description="Disordered" evidence="6">
    <location>
        <begin position="166"/>
        <end position="485"/>
    </location>
</feature>
<name>A0A0C3SFW9_PHLG1</name>
<evidence type="ECO:0000256" key="4">
    <source>
        <dbReference type="ARBA" id="ARBA00023242"/>
    </source>
</evidence>
<dbReference type="AlphaFoldDB" id="A0A0C3SFW9"/>
<evidence type="ECO:0000313" key="8">
    <source>
        <dbReference type="EMBL" id="KIP12815.1"/>
    </source>
</evidence>
<dbReference type="GO" id="GO:0003700">
    <property type="term" value="F:DNA-binding transcription factor activity"/>
    <property type="evidence" value="ECO:0007669"/>
    <property type="project" value="InterPro"/>
</dbReference>
<dbReference type="GO" id="GO:0005634">
    <property type="term" value="C:nucleus"/>
    <property type="evidence" value="ECO:0007669"/>
    <property type="project" value="UniProtKB-SubCell"/>
</dbReference>
<dbReference type="SMART" id="SM00415">
    <property type="entry name" value="HSF"/>
    <property type="match status" value="1"/>
</dbReference>
<dbReference type="PANTHER" id="PTHR10015:SF427">
    <property type="entry name" value="HEAT SHOCK FACTOR PROTEIN"/>
    <property type="match status" value="1"/>
</dbReference>
<keyword evidence="3" id="KW-0238">DNA-binding</keyword>
<reference evidence="8 9" key="1">
    <citation type="journal article" date="2014" name="PLoS Genet.">
        <title>Analysis of the Phlebiopsis gigantea genome, transcriptome and secretome provides insight into its pioneer colonization strategies of wood.</title>
        <authorList>
            <person name="Hori C."/>
            <person name="Ishida T."/>
            <person name="Igarashi K."/>
            <person name="Samejima M."/>
            <person name="Suzuki H."/>
            <person name="Master E."/>
            <person name="Ferreira P."/>
            <person name="Ruiz-Duenas F.J."/>
            <person name="Held B."/>
            <person name="Canessa P."/>
            <person name="Larrondo L.F."/>
            <person name="Schmoll M."/>
            <person name="Druzhinina I.S."/>
            <person name="Kubicek C.P."/>
            <person name="Gaskell J.A."/>
            <person name="Kersten P."/>
            <person name="St John F."/>
            <person name="Glasner J."/>
            <person name="Sabat G."/>
            <person name="Splinter BonDurant S."/>
            <person name="Syed K."/>
            <person name="Yadav J."/>
            <person name="Mgbeahuruike A.C."/>
            <person name="Kovalchuk A."/>
            <person name="Asiegbu F.O."/>
            <person name="Lackner G."/>
            <person name="Hoffmeister D."/>
            <person name="Rencoret J."/>
            <person name="Gutierrez A."/>
            <person name="Sun H."/>
            <person name="Lindquist E."/>
            <person name="Barry K."/>
            <person name="Riley R."/>
            <person name="Grigoriev I.V."/>
            <person name="Henrissat B."/>
            <person name="Kues U."/>
            <person name="Berka R.M."/>
            <person name="Martinez A.T."/>
            <person name="Covert S.F."/>
            <person name="Blanchette R.A."/>
            <person name="Cullen D."/>
        </authorList>
    </citation>
    <scope>NUCLEOTIDE SEQUENCE [LARGE SCALE GENOMIC DNA]</scope>
    <source>
        <strain evidence="8 9">11061_1 CR5-6</strain>
    </source>
</reference>
<protein>
    <recommendedName>
        <fullName evidence="7">HSF-type DNA-binding domain-containing protein</fullName>
    </recommendedName>
</protein>
<dbReference type="Gene3D" id="1.10.10.10">
    <property type="entry name" value="Winged helix-like DNA-binding domain superfamily/Winged helix DNA-binding domain"/>
    <property type="match status" value="1"/>
</dbReference>
<dbReference type="InterPro" id="IPR036388">
    <property type="entry name" value="WH-like_DNA-bd_sf"/>
</dbReference>
<feature type="compositionally biased region" description="Low complexity" evidence="6">
    <location>
        <begin position="533"/>
        <end position="546"/>
    </location>
</feature>
<dbReference type="PANTHER" id="PTHR10015">
    <property type="entry name" value="HEAT SHOCK TRANSCRIPTION FACTOR"/>
    <property type="match status" value="1"/>
</dbReference>
<dbReference type="OrthoDB" id="432483at2759"/>
<dbReference type="HOGENOM" id="CLU_029384_0_0_1"/>
<feature type="compositionally biased region" description="Low complexity" evidence="6">
    <location>
        <begin position="320"/>
        <end position="342"/>
    </location>
</feature>
<evidence type="ECO:0000256" key="5">
    <source>
        <dbReference type="RuleBase" id="RU004020"/>
    </source>
</evidence>
<evidence type="ECO:0000256" key="2">
    <source>
        <dbReference type="ARBA" id="ARBA00006403"/>
    </source>
</evidence>
<dbReference type="PRINTS" id="PR00056">
    <property type="entry name" value="HSFDOMAIN"/>
</dbReference>
<organism evidence="8 9">
    <name type="scientific">Phlebiopsis gigantea (strain 11061_1 CR5-6)</name>
    <name type="common">White-rot fungus</name>
    <name type="synonym">Peniophora gigantea</name>
    <dbReference type="NCBI Taxonomy" id="745531"/>
    <lineage>
        <taxon>Eukaryota</taxon>
        <taxon>Fungi</taxon>
        <taxon>Dikarya</taxon>
        <taxon>Basidiomycota</taxon>
        <taxon>Agaricomycotina</taxon>
        <taxon>Agaricomycetes</taxon>
        <taxon>Polyporales</taxon>
        <taxon>Phanerochaetaceae</taxon>
        <taxon>Phlebiopsis</taxon>
    </lineage>
</organism>
<feature type="compositionally biased region" description="Low complexity" evidence="6">
    <location>
        <begin position="9"/>
        <end position="20"/>
    </location>
</feature>
<dbReference type="SUPFAM" id="SSF46785">
    <property type="entry name" value="Winged helix' DNA-binding domain"/>
    <property type="match status" value="1"/>
</dbReference>
<gene>
    <name evidence="8" type="ORF">PHLGIDRAFT_61312</name>
</gene>
<dbReference type="Proteomes" id="UP000053257">
    <property type="component" value="Unassembled WGS sequence"/>
</dbReference>
<dbReference type="InterPro" id="IPR000232">
    <property type="entry name" value="HSF_DNA-bd"/>
</dbReference>